<evidence type="ECO:0000313" key="3">
    <source>
        <dbReference type="EMBL" id="QNP51621.1"/>
    </source>
</evidence>
<keyword evidence="4" id="KW-1185">Reference proteome</keyword>
<keyword evidence="1" id="KW-0812">Transmembrane</keyword>
<feature type="domain" description="Inner membrane protein YgaP-like transmembrane" evidence="2">
    <location>
        <begin position="1"/>
        <end position="66"/>
    </location>
</feature>
<dbReference type="RefSeq" id="WP_187731899.1">
    <property type="nucleotide sequence ID" value="NZ_BMFN01000003.1"/>
</dbReference>
<dbReference type="Proteomes" id="UP000516093">
    <property type="component" value="Chromosome"/>
</dbReference>
<dbReference type="InterPro" id="IPR021309">
    <property type="entry name" value="YgaP-like_TM"/>
</dbReference>
<dbReference type="Pfam" id="PF11127">
    <property type="entry name" value="YgaP-like_TM"/>
    <property type="match status" value="1"/>
</dbReference>
<sequence length="69" mass="7722">MRQNLSSYDRVIRILLATFLTGFLVRQGFSTPVLLAWLLVPLTLLLTGIAGYCPFYSLLGIATHHQSRS</sequence>
<dbReference type="AlphaFoldDB" id="A0A7H0GTK5"/>
<proteinExistence type="predicted"/>
<name>A0A7H0GTK5_9BACT</name>
<protein>
    <submittedName>
        <fullName evidence="3">DUF2892 domain-containing protein</fullName>
    </submittedName>
</protein>
<keyword evidence="1" id="KW-1133">Transmembrane helix</keyword>
<feature type="transmembrane region" description="Helical" evidence="1">
    <location>
        <begin position="35"/>
        <end position="59"/>
    </location>
</feature>
<evidence type="ECO:0000259" key="2">
    <source>
        <dbReference type="Pfam" id="PF11127"/>
    </source>
</evidence>
<dbReference type="KEGG" id="hqi:H9L05_16775"/>
<evidence type="ECO:0000256" key="1">
    <source>
        <dbReference type="SAM" id="Phobius"/>
    </source>
</evidence>
<gene>
    <name evidence="3" type="ORF">H9L05_16775</name>
</gene>
<dbReference type="EMBL" id="CP060784">
    <property type="protein sequence ID" value="QNP51621.1"/>
    <property type="molecule type" value="Genomic_DNA"/>
</dbReference>
<reference evidence="3 4" key="1">
    <citation type="submission" date="2020-08" db="EMBL/GenBank/DDBJ databases">
        <title>Genome sequence of Hymenobacter qilianensis JCM 19763T.</title>
        <authorList>
            <person name="Hyun D.-W."/>
            <person name="Bae J.-W."/>
        </authorList>
    </citation>
    <scope>NUCLEOTIDE SEQUENCE [LARGE SCALE GENOMIC DNA]</scope>
    <source>
        <strain evidence="3 4">JCM 19763</strain>
    </source>
</reference>
<accession>A0A7H0GTK5</accession>
<organism evidence="3 4">
    <name type="scientific">Hymenobacter qilianensis</name>
    <dbReference type="NCBI Taxonomy" id="1385715"/>
    <lineage>
        <taxon>Bacteria</taxon>
        <taxon>Pseudomonadati</taxon>
        <taxon>Bacteroidota</taxon>
        <taxon>Cytophagia</taxon>
        <taxon>Cytophagales</taxon>
        <taxon>Hymenobacteraceae</taxon>
        <taxon>Hymenobacter</taxon>
    </lineage>
</organism>
<feature type="transmembrane region" description="Helical" evidence="1">
    <location>
        <begin position="12"/>
        <end position="29"/>
    </location>
</feature>
<keyword evidence="1" id="KW-0472">Membrane</keyword>
<evidence type="ECO:0000313" key="4">
    <source>
        <dbReference type="Proteomes" id="UP000516093"/>
    </source>
</evidence>